<feature type="domain" description="DUF5641" evidence="2">
    <location>
        <begin position="87"/>
        <end position="186"/>
    </location>
</feature>
<reference evidence="3" key="1">
    <citation type="submission" date="2020-04" db="EMBL/GenBank/DDBJ databases">
        <authorList>
            <person name="Alioto T."/>
            <person name="Alioto T."/>
            <person name="Gomez Garrido J."/>
        </authorList>
    </citation>
    <scope>NUCLEOTIDE SEQUENCE</scope>
    <source>
        <strain evidence="3">A484AB</strain>
    </source>
</reference>
<dbReference type="OrthoDB" id="5989988at2759"/>
<accession>A0A7D9J8U3</accession>
<feature type="region of interest" description="Disordered" evidence="1">
    <location>
        <begin position="199"/>
        <end position="239"/>
    </location>
</feature>
<gene>
    <name evidence="3" type="ORF">PACLA_8A029236</name>
</gene>
<sequence length="239" mass="28014">MIKSVKRCLRKTLGNARLTYEELLTELVEIGAILNSRPLTYTSTEDCEEPVTPSHLMHGRRLLSLPTQDEVEDKDWEPTSTDIAKRERHLASLLDHFWRRWKTEYLLELREAHRDRKSVQSNKELMEINDIVIVHDENRSRNLWRLGRVMHLVRGNDGKVRGAKVKVAERGKKPTTLRRPIQKLYPIEIGNQDITQQKVDMDSTTIQPQKEESITQRPRRAAAVKATEKRRELIRNEQL</sequence>
<dbReference type="AlphaFoldDB" id="A0A7D9J8U3"/>
<dbReference type="EMBL" id="CACRXK020012977">
    <property type="protein sequence ID" value="CAB4024352.1"/>
    <property type="molecule type" value="Genomic_DNA"/>
</dbReference>
<evidence type="ECO:0000313" key="3">
    <source>
        <dbReference type="EMBL" id="CAB4024352.1"/>
    </source>
</evidence>
<evidence type="ECO:0000313" key="4">
    <source>
        <dbReference type="Proteomes" id="UP001152795"/>
    </source>
</evidence>
<evidence type="ECO:0000259" key="2">
    <source>
        <dbReference type="Pfam" id="PF18701"/>
    </source>
</evidence>
<feature type="compositionally biased region" description="Basic and acidic residues" evidence="1">
    <location>
        <begin position="226"/>
        <end position="239"/>
    </location>
</feature>
<dbReference type="PANTHER" id="PTHR47331:SF5">
    <property type="entry name" value="RIBONUCLEASE H"/>
    <property type="match status" value="1"/>
</dbReference>
<dbReference type="Pfam" id="PF18701">
    <property type="entry name" value="DUF5641"/>
    <property type="match status" value="1"/>
</dbReference>
<comment type="caution">
    <text evidence="3">The sequence shown here is derived from an EMBL/GenBank/DDBJ whole genome shotgun (WGS) entry which is preliminary data.</text>
</comment>
<dbReference type="InterPro" id="IPR040676">
    <property type="entry name" value="DUF5641"/>
</dbReference>
<dbReference type="PANTHER" id="PTHR47331">
    <property type="entry name" value="PHD-TYPE DOMAIN-CONTAINING PROTEIN"/>
    <property type="match status" value="1"/>
</dbReference>
<organism evidence="3 4">
    <name type="scientific">Paramuricea clavata</name>
    <name type="common">Red gorgonian</name>
    <name type="synonym">Violescent sea-whip</name>
    <dbReference type="NCBI Taxonomy" id="317549"/>
    <lineage>
        <taxon>Eukaryota</taxon>
        <taxon>Metazoa</taxon>
        <taxon>Cnidaria</taxon>
        <taxon>Anthozoa</taxon>
        <taxon>Octocorallia</taxon>
        <taxon>Malacalcyonacea</taxon>
        <taxon>Plexauridae</taxon>
        <taxon>Paramuricea</taxon>
    </lineage>
</organism>
<name>A0A7D9J8U3_PARCT</name>
<keyword evidence="4" id="KW-1185">Reference proteome</keyword>
<proteinExistence type="predicted"/>
<evidence type="ECO:0000256" key="1">
    <source>
        <dbReference type="SAM" id="MobiDB-lite"/>
    </source>
</evidence>
<feature type="compositionally biased region" description="Polar residues" evidence="1">
    <location>
        <begin position="199"/>
        <end position="208"/>
    </location>
</feature>
<dbReference type="Proteomes" id="UP001152795">
    <property type="component" value="Unassembled WGS sequence"/>
</dbReference>
<protein>
    <recommendedName>
        <fullName evidence="2">DUF5641 domain-containing protein</fullName>
    </recommendedName>
</protein>